<dbReference type="PATRIC" id="fig|1280947.3.peg.301"/>
<organism evidence="1 2">
    <name type="scientific">Hyphomonas chukchiensis</name>
    <dbReference type="NCBI Taxonomy" id="1280947"/>
    <lineage>
        <taxon>Bacteria</taxon>
        <taxon>Pseudomonadati</taxon>
        <taxon>Pseudomonadota</taxon>
        <taxon>Alphaproteobacteria</taxon>
        <taxon>Hyphomonadales</taxon>
        <taxon>Hyphomonadaceae</taxon>
        <taxon>Hyphomonas</taxon>
    </lineage>
</organism>
<proteinExistence type="predicted"/>
<gene>
    <name evidence="1" type="ORF">HY30_01530</name>
</gene>
<sequence>MTFTSDTEIERIARGLIDRTLPKAEWTHAGHFAAALWLVSADFDAAQRDMPGMIRAYNESVGGINSDTEGYHETITQASLRAARHMTDSAAPGTPLHLVLRDLMAGEFGKSDWLLTYWSKPVLFSVEARRSWVEPDLQPLPF</sequence>
<accession>A0A062UMA3</accession>
<keyword evidence="2" id="KW-1185">Reference proteome</keyword>
<dbReference type="eggNOG" id="ENOG5032RQY">
    <property type="taxonomic scope" value="Bacteria"/>
</dbReference>
<comment type="caution">
    <text evidence="1">The sequence shown here is derived from an EMBL/GenBank/DDBJ whole genome shotgun (WGS) entry which is preliminary data.</text>
</comment>
<dbReference type="RefSeq" id="WP_034736177.1">
    <property type="nucleotide sequence ID" value="NZ_AWFG01000001.1"/>
</dbReference>
<dbReference type="EMBL" id="AWFG01000001">
    <property type="protein sequence ID" value="KCZ61049.1"/>
    <property type="molecule type" value="Genomic_DNA"/>
</dbReference>
<dbReference type="Proteomes" id="UP000027190">
    <property type="component" value="Unassembled WGS sequence"/>
</dbReference>
<evidence type="ECO:0000313" key="1">
    <source>
        <dbReference type="EMBL" id="KCZ61049.1"/>
    </source>
</evidence>
<protein>
    <submittedName>
        <fullName evidence="1">Uncharacterized protein</fullName>
    </submittedName>
</protein>
<dbReference type="AlphaFoldDB" id="A0A062UMA3"/>
<reference evidence="1 2" key="1">
    <citation type="journal article" date="2014" name="Antonie Van Leeuwenhoek">
        <title>Hyphomonas beringensis sp. nov. and Hyphomonas chukchiensis sp. nov., isolated from surface seawater of the Bering Sea and Chukchi Sea.</title>
        <authorList>
            <person name="Li C."/>
            <person name="Lai Q."/>
            <person name="Li G."/>
            <person name="Dong C."/>
            <person name="Wang J."/>
            <person name="Liao Y."/>
            <person name="Shao Z."/>
        </authorList>
    </citation>
    <scope>NUCLEOTIDE SEQUENCE [LARGE SCALE GENOMIC DNA]</scope>
    <source>
        <strain evidence="1 2">BH-BN04-4</strain>
    </source>
</reference>
<dbReference type="OrthoDB" id="117988at2"/>
<name>A0A062UMA3_9PROT</name>
<evidence type="ECO:0000313" key="2">
    <source>
        <dbReference type="Proteomes" id="UP000027190"/>
    </source>
</evidence>
<dbReference type="STRING" id="1280947.HY30_01530"/>